<dbReference type="Proteomes" id="UP000036277">
    <property type="component" value="Unassembled WGS sequence"/>
</dbReference>
<protein>
    <submittedName>
        <fullName evidence="1">Uncharacterized protein</fullName>
    </submittedName>
</protein>
<comment type="caution">
    <text evidence="1">The sequence shown here is derived from an EMBL/GenBank/DDBJ whole genome shotgun (WGS) entry which is preliminary data.</text>
</comment>
<name>A0A0J5FNT5_9GAMM</name>
<evidence type="ECO:0000313" key="2">
    <source>
        <dbReference type="Proteomes" id="UP000036277"/>
    </source>
</evidence>
<dbReference type="EMBL" id="LFCV01000148">
    <property type="protein sequence ID" value="KMJ43754.1"/>
    <property type="molecule type" value="Genomic_DNA"/>
</dbReference>
<accession>A0A0J5FNT5</accession>
<proteinExistence type="predicted"/>
<dbReference type="STRING" id="880157.AB204_18010"/>
<evidence type="ECO:0000313" key="1">
    <source>
        <dbReference type="EMBL" id="KMJ43754.1"/>
    </source>
</evidence>
<reference evidence="1 2" key="1">
    <citation type="submission" date="2015-06" db="EMBL/GenBank/DDBJ databases">
        <title>Draft Whole-Genome Sequence of the Entomopathogenic Bacterium Xenorhabdus khoisanae.</title>
        <authorList>
            <person name="Naidoo S."/>
            <person name="Featherston J."/>
            <person name="Gray V.M."/>
        </authorList>
    </citation>
    <scope>NUCLEOTIDE SEQUENCE [LARGE SCALE GENOMIC DNA]</scope>
    <source>
        <strain evidence="1 2">MCB</strain>
    </source>
</reference>
<organism evidence="1 2">
    <name type="scientific">Xenorhabdus khoisanae</name>
    <dbReference type="NCBI Taxonomy" id="880157"/>
    <lineage>
        <taxon>Bacteria</taxon>
        <taxon>Pseudomonadati</taxon>
        <taxon>Pseudomonadota</taxon>
        <taxon>Gammaproteobacteria</taxon>
        <taxon>Enterobacterales</taxon>
        <taxon>Morganellaceae</taxon>
        <taxon>Xenorhabdus</taxon>
    </lineage>
</organism>
<gene>
    <name evidence="1" type="ORF">AB204_18010</name>
</gene>
<dbReference type="AlphaFoldDB" id="A0A0J5FNT5"/>
<sequence length="68" mass="7910">MKVDKYTKETRQAVDRKTTLPVDSLRQAAFWLMTTVDDAIGKKRMESNFDGAENLDLLTYMMRKTFTS</sequence>
<dbReference type="PATRIC" id="fig|880157.4.peg.3867"/>
<keyword evidence="2" id="KW-1185">Reference proteome</keyword>